<proteinExistence type="predicted"/>
<dbReference type="Proteomes" id="UP000254124">
    <property type="component" value="Unassembled WGS sequence"/>
</dbReference>
<evidence type="ECO:0000313" key="1">
    <source>
        <dbReference type="EMBL" id="SUG14429.1"/>
    </source>
</evidence>
<protein>
    <submittedName>
        <fullName evidence="1">Uncharacterized protein</fullName>
    </submittedName>
</protein>
<accession>A0A379S2G4</accession>
<evidence type="ECO:0000313" key="2">
    <source>
        <dbReference type="Proteomes" id="UP000254124"/>
    </source>
</evidence>
<gene>
    <name evidence="1" type="ORF">NCTC7295_02052</name>
</gene>
<sequence>MPGENQPCGDSVSWAFCPTNIAASGHQTIMRQRVGNELRYFEIKRRTTDQDNKRNVADIARWADLA</sequence>
<reference evidence="1 2" key="1">
    <citation type="submission" date="2018-06" db="EMBL/GenBank/DDBJ databases">
        <authorList>
            <consortium name="Pathogen Informatics"/>
            <person name="Doyle S."/>
        </authorList>
    </citation>
    <scope>NUCLEOTIDE SEQUENCE [LARGE SCALE GENOMIC DNA]</scope>
    <source>
        <strain evidence="1 2">NCTC7295</strain>
    </source>
</reference>
<dbReference type="EMBL" id="UGWZ01000001">
    <property type="protein sequence ID" value="SUG14429.1"/>
    <property type="molecule type" value="Genomic_DNA"/>
</dbReference>
<organism evidence="1 2">
    <name type="scientific">Salmonella enterica subsp. arizonae</name>
    <dbReference type="NCBI Taxonomy" id="59203"/>
    <lineage>
        <taxon>Bacteria</taxon>
        <taxon>Pseudomonadati</taxon>
        <taxon>Pseudomonadota</taxon>
        <taxon>Gammaproteobacteria</taxon>
        <taxon>Enterobacterales</taxon>
        <taxon>Enterobacteriaceae</taxon>
        <taxon>Salmonella</taxon>
    </lineage>
</organism>
<dbReference type="AlphaFoldDB" id="A0A379S2G4"/>
<name>A0A379S2G4_SALER</name>